<dbReference type="EMBL" id="CP001287">
    <property type="protein sequence ID" value="ACK64283.1"/>
    <property type="molecule type" value="Genomic_DNA"/>
</dbReference>
<organism evidence="1 2">
    <name type="scientific">Rippkaea orientalis (strain PCC 8801 / RF-1)</name>
    <name type="common">Cyanothece sp. (strain PCC 8801)</name>
    <dbReference type="NCBI Taxonomy" id="41431"/>
    <lineage>
        <taxon>Bacteria</taxon>
        <taxon>Bacillati</taxon>
        <taxon>Cyanobacteriota</taxon>
        <taxon>Cyanophyceae</taxon>
        <taxon>Oscillatoriophycideae</taxon>
        <taxon>Chroococcales</taxon>
        <taxon>Aphanothecaceae</taxon>
        <taxon>Rippkaea</taxon>
        <taxon>Rippkaea orientalis</taxon>
    </lineage>
</organism>
<dbReference type="RefSeq" id="WP_012593560.1">
    <property type="nucleotide sequence ID" value="NC_011726.1"/>
</dbReference>
<proteinExistence type="predicted"/>
<keyword evidence="2" id="KW-1185">Reference proteome</keyword>
<accession>B7K1X6</accession>
<dbReference type="STRING" id="41431.PCC8801_0179"/>
<name>B7K1X6_RIPO1</name>
<gene>
    <name evidence="1" type="ordered locus">PCC8801_0179</name>
</gene>
<dbReference type="AlphaFoldDB" id="B7K1X6"/>
<evidence type="ECO:0000313" key="2">
    <source>
        <dbReference type="Proteomes" id="UP000008204"/>
    </source>
</evidence>
<dbReference type="HOGENOM" id="CLU_1347038_0_0_3"/>
<dbReference type="OrthoDB" id="9813262at2"/>
<protein>
    <submittedName>
        <fullName evidence="1">Uncharacterized protein</fullName>
    </submittedName>
</protein>
<dbReference type="eggNOG" id="ENOG502ZCQE">
    <property type="taxonomic scope" value="Bacteria"/>
</dbReference>
<dbReference type="Proteomes" id="UP000008204">
    <property type="component" value="Chromosome"/>
</dbReference>
<evidence type="ECO:0000313" key="1">
    <source>
        <dbReference type="EMBL" id="ACK64283.1"/>
    </source>
</evidence>
<dbReference type="KEGG" id="cyp:PCC8801_0179"/>
<reference evidence="2" key="1">
    <citation type="journal article" date="2011" name="MBio">
        <title>Novel metabolic attributes of the genus Cyanothece, comprising a group of unicellular nitrogen-fixing Cyanobacteria.</title>
        <authorList>
            <person name="Bandyopadhyay A."/>
            <person name="Elvitigala T."/>
            <person name="Welsh E."/>
            <person name="Stockel J."/>
            <person name="Liberton M."/>
            <person name="Min H."/>
            <person name="Sherman L.A."/>
            <person name="Pakrasi H.B."/>
        </authorList>
    </citation>
    <scope>NUCLEOTIDE SEQUENCE [LARGE SCALE GENOMIC DNA]</scope>
    <source>
        <strain evidence="2">PCC 8801</strain>
    </source>
</reference>
<sequence length="203" mass="23157">MKTYLSFVLTNLLFIVSLADSKPMLANTRENNAYIKQLENTVYYLPNGQIISLLNGSFQAQEVSFVLQKEKAIGDLNGDRIEDAVVVLSSFKQGIQSGNYLAVFITNQEKKLNNIDTLTLEDKMKIEFLKINSQQLTLNFLAYSPHDPDCCPSQKKQLKYGFDPLAKVLIPLAFQSQNEVQDSLRINRRLRNTDENNEVQIKF</sequence>